<dbReference type="SUPFAM" id="SSF47413">
    <property type="entry name" value="lambda repressor-like DNA-binding domains"/>
    <property type="match status" value="1"/>
</dbReference>
<name>A0A1T4YUG6_9BACT</name>
<gene>
    <name evidence="3" type="ORF">SAMN02745166_04230</name>
</gene>
<dbReference type="OrthoDB" id="192138at2"/>
<dbReference type="InterPro" id="IPR010982">
    <property type="entry name" value="Lambda_DNA-bd_dom_sf"/>
</dbReference>
<feature type="compositionally biased region" description="Polar residues" evidence="1">
    <location>
        <begin position="171"/>
        <end position="183"/>
    </location>
</feature>
<dbReference type="PROSITE" id="PS50943">
    <property type="entry name" value="HTH_CROC1"/>
    <property type="match status" value="1"/>
</dbReference>
<sequence length="194" mass="21193">MSTLIGSELRTARELRNLSLADVAHETRIPVPRIQWLEQDNYAAFGSLTYARAFLKIYSRYLQVDADEILGELPNSRLKGACDYRHLMANFGPWIPSKPSAATPKAPVSTGHRSPVFTGLFLFVLMLASTGYWGHQLSVSRSTEGLRSDATPVAEQIRPTSKTTATKRKGSPTTGSPLTQVSTGFDAGIAPTLR</sequence>
<dbReference type="GO" id="GO:0003677">
    <property type="term" value="F:DNA binding"/>
    <property type="evidence" value="ECO:0007669"/>
    <property type="project" value="InterPro"/>
</dbReference>
<dbReference type="PANTHER" id="PTHR34475">
    <property type="match status" value="1"/>
</dbReference>
<dbReference type="Pfam" id="PF13413">
    <property type="entry name" value="HTH_25"/>
    <property type="match status" value="1"/>
</dbReference>
<evidence type="ECO:0000313" key="4">
    <source>
        <dbReference type="Proteomes" id="UP000190774"/>
    </source>
</evidence>
<organism evidence="3 4">
    <name type="scientific">Prosthecobacter debontii</name>
    <dbReference type="NCBI Taxonomy" id="48467"/>
    <lineage>
        <taxon>Bacteria</taxon>
        <taxon>Pseudomonadati</taxon>
        <taxon>Verrucomicrobiota</taxon>
        <taxon>Verrucomicrobiia</taxon>
        <taxon>Verrucomicrobiales</taxon>
        <taxon>Verrucomicrobiaceae</taxon>
        <taxon>Prosthecobacter</taxon>
    </lineage>
</organism>
<evidence type="ECO:0000259" key="2">
    <source>
        <dbReference type="PROSITE" id="PS50943"/>
    </source>
</evidence>
<keyword evidence="4" id="KW-1185">Reference proteome</keyword>
<dbReference type="STRING" id="48467.SAMN02745166_04230"/>
<dbReference type="AlphaFoldDB" id="A0A1T4YUG6"/>
<dbReference type="CDD" id="cd00093">
    <property type="entry name" value="HTH_XRE"/>
    <property type="match status" value="1"/>
</dbReference>
<accession>A0A1T4YUG6</accession>
<dbReference type="InterPro" id="IPR001387">
    <property type="entry name" value="Cro/C1-type_HTH"/>
</dbReference>
<evidence type="ECO:0000256" key="1">
    <source>
        <dbReference type="SAM" id="MobiDB-lite"/>
    </source>
</evidence>
<dbReference type="EMBL" id="FUYE01000018">
    <property type="protein sequence ID" value="SKB05313.1"/>
    <property type="molecule type" value="Genomic_DNA"/>
</dbReference>
<feature type="region of interest" description="Disordered" evidence="1">
    <location>
        <begin position="144"/>
        <end position="194"/>
    </location>
</feature>
<dbReference type="InterPro" id="IPR050400">
    <property type="entry name" value="Bact_Cytoskel_RodZ"/>
</dbReference>
<dbReference type="Proteomes" id="UP000190774">
    <property type="component" value="Unassembled WGS sequence"/>
</dbReference>
<dbReference type="Gene3D" id="1.10.260.40">
    <property type="entry name" value="lambda repressor-like DNA-binding domains"/>
    <property type="match status" value="1"/>
</dbReference>
<dbReference type="SMART" id="SM00530">
    <property type="entry name" value="HTH_XRE"/>
    <property type="match status" value="1"/>
</dbReference>
<protein>
    <submittedName>
        <fullName evidence="3">Helix-turn-helix domain-containing protein</fullName>
    </submittedName>
</protein>
<dbReference type="PANTHER" id="PTHR34475:SF1">
    <property type="entry name" value="CYTOSKELETON PROTEIN RODZ"/>
    <property type="match status" value="1"/>
</dbReference>
<evidence type="ECO:0000313" key="3">
    <source>
        <dbReference type="EMBL" id="SKB05313.1"/>
    </source>
</evidence>
<feature type="domain" description="HTH cro/C1-type" evidence="2">
    <location>
        <begin position="9"/>
        <end position="69"/>
    </location>
</feature>
<reference evidence="4" key="1">
    <citation type="submission" date="2017-02" db="EMBL/GenBank/DDBJ databases">
        <authorList>
            <person name="Varghese N."/>
            <person name="Submissions S."/>
        </authorList>
    </citation>
    <scope>NUCLEOTIDE SEQUENCE [LARGE SCALE GENOMIC DNA]</scope>
    <source>
        <strain evidence="4">ATCC 700200</strain>
    </source>
</reference>
<proteinExistence type="predicted"/>
<dbReference type="RefSeq" id="WP_078815384.1">
    <property type="nucleotide sequence ID" value="NZ_FUYE01000018.1"/>
</dbReference>